<dbReference type="PANTHER" id="PTHR42783">
    <property type="entry name" value="GLUTAMATE SYNTHASE [NADPH] SMALL CHAIN"/>
    <property type="match status" value="1"/>
</dbReference>
<accession>X1GAC0</accession>
<dbReference type="SUPFAM" id="SSF51905">
    <property type="entry name" value="FAD/NAD(P)-binding domain"/>
    <property type="match status" value="2"/>
</dbReference>
<proteinExistence type="predicted"/>
<dbReference type="EMBL" id="BARU01009801">
    <property type="protein sequence ID" value="GAH41780.1"/>
    <property type="molecule type" value="Genomic_DNA"/>
</dbReference>
<dbReference type="AlphaFoldDB" id="X1GAC0"/>
<evidence type="ECO:0000259" key="1">
    <source>
        <dbReference type="PROSITE" id="PS51379"/>
    </source>
</evidence>
<comment type="caution">
    <text evidence="2">The sequence shown here is derived from an EMBL/GenBank/DDBJ whole genome shotgun (WGS) entry which is preliminary data.</text>
</comment>
<dbReference type="Gene3D" id="3.30.70.20">
    <property type="match status" value="1"/>
</dbReference>
<dbReference type="Gene3D" id="3.50.50.60">
    <property type="entry name" value="FAD/NAD(P)-binding domain"/>
    <property type="match status" value="1"/>
</dbReference>
<dbReference type="Pfam" id="PF07992">
    <property type="entry name" value="Pyr_redox_2"/>
    <property type="match status" value="1"/>
</dbReference>
<evidence type="ECO:0000313" key="2">
    <source>
        <dbReference type="EMBL" id="GAH41780.1"/>
    </source>
</evidence>
<feature type="non-terminal residue" evidence="2">
    <location>
        <position position="1"/>
    </location>
</feature>
<reference evidence="2" key="1">
    <citation type="journal article" date="2014" name="Front. Microbiol.">
        <title>High frequency of phylogenetically diverse reductive dehalogenase-homologous genes in deep subseafloor sedimentary metagenomes.</title>
        <authorList>
            <person name="Kawai M."/>
            <person name="Futagami T."/>
            <person name="Toyoda A."/>
            <person name="Takaki Y."/>
            <person name="Nishi S."/>
            <person name="Hori S."/>
            <person name="Arai W."/>
            <person name="Tsubouchi T."/>
            <person name="Morono Y."/>
            <person name="Uchiyama I."/>
            <person name="Ito T."/>
            <person name="Fujiyama A."/>
            <person name="Inagaki F."/>
            <person name="Takami H."/>
        </authorList>
    </citation>
    <scope>NUCLEOTIDE SEQUENCE</scope>
    <source>
        <strain evidence="2">Expedition CK06-06</strain>
    </source>
</reference>
<dbReference type="PRINTS" id="PR00411">
    <property type="entry name" value="PNDRDTASEI"/>
</dbReference>
<dbReference type="InterPro" id="IPR017896">
    <property type="entry name" value="4Fe4S_Fe-S-bd"/>
</dbReference>
<name>X1GAC0_9ZZZZ</name>
<feature type="non-terminal residue" evidence="2">
    <location>
        <position position="322"/>
    </location>
</feature>
<protein>
    <recommendedName>
        <fullName evidence="1">4Fe-4S ferredoxin-type domain-containing protein</fullName>
    </recommendedName>
</protein>
<dbReference type="SUPFAM" id="SSF54862">
    <property type="entry name" value="4Fe-4S ferredoxins"/>
    <property type="match status" value="1"/>
</dbReference>
<feature type="domain" description="4Fe-4S ferredoxin-type" evidence="1">
    <location>
        <begin position="290"/>
        <end position="321"/>
    </location>
</feature>
<sequence length="322" mass="34854">GQKVAIVGGGNTAIDAARTAIRLGAGEVTIVYRRSREEMPASDEEIEQAELEGVKIHFLAAPVKLTAQNGRVAAMECIRMTLGEPDSSGRRRPEPIEGSEFTTGVDTVIAAIGQTIDTSGLPQDGQLELDRRGYIIAKDKTRQTSLEGVFAGGDCVSGPATAVEAVAAGRRATLSINQYLTGQPIAPVAEPFTITKGELDEIDITDYKDVARIPRMEMPVLDQEERKGNFTETELGFSEEVAKREAERCLACGCLDVFECELRKLATEYGVSGNRYAGHKRHLPIREDDHPYIISDPNKCILCGRCVRICTEVQGVGALGFV</sequence>
<dbReference type="GO" id="GO:0016491">
    <property type="term" value="F:oxidoreductase activity"/>
    <property type="evidence" value="ECO:0007669"/>
    <property type="project" value="InterPro"/>
</dbReference>
<dbReference type="PROSITE" id="PS51379">
    <property type="entry name" value="4FE4S_FER_2"/>
    <property type="match status" value="1"/>
</dbReference>
<gene>
    <name evidence="2" type="ORF">S03H2_18850</name>
</gene>
<organism evidence="2">
    <name type="scientific">marine sediment metagenome</name>
    <dbReference type="NCBI Taxonomy" id="412755"/>
    <lineage>
        <taxon>unclassified sequences</taxon>
        <taxon>metagenomes</taxon>
        <taxon>ecological metagenomes</taxon>
    </lineage>
</organism>
<dbReference type="PANTHER" id="PTHR42783:SF3">
    <property type="entry name" value="GLUTAMATE SYNTHASE [NADPH] SMALL CHAIN-RELATED"/>
    <property type="match status" value="1"/>
</dbReference>
<dbReference type="InterPro" id="IPR036188">
    <property type="entry name" value="FAD/NAD-bd_sf"/>
</dbReference>
<dbReference type="PRINTS" id="PR00368">
    <property type="entry name" value="FADPNR"/>
</dbReference>
<dbReference type="InterPro" id="IPR023753">
    <property type="entry name" value="FAD/NAD-binding_dom"/>
</dbReference>